<evidence type="ECO:0000313" key="3">
    <source>
        <dbReference type="Proteomes" id="UP000192491"/>
    </source>
</evidence>
<reference evidence="2 3" key="1">
    <citation type="submission" date="2017-01" db="EMBL/GenBank/DDBJ databases">
        <title>Novel large sulfur bacteria in the metagenomes of groundwater-fed chemosynthetic microbial mats in the Lake Huron basin.</title>
        <authorList>
            <person name="Sharrar A.M."/>
            <person name="Flood B.E."/>
            <person name="Bailey J.V."/>
            <person name="Jones D.S."/>
            <person name="Biddanda B."/>
            <person name="Ruberg S.A."/>
            <person name="Marcus D.N."/>
            <person name="Dick G.J."/>
        </authorList>
    </citation>
    <scope>NUCLEOTIDE SEQUENCE [LARGE SCALE GENOMIC DNA]</scope>
    <source>
        <strain evidence="2">A8</strain>
    </source>
</reference>
<keyword evidence="1" id="KW-0732">Signal</keyword>
<dbReference type="Proteomes" id="UP000192491">
    <property type="component" value="Unassembled WGS sequence"/>
</dbReference>
<evidence type="ECO:0000313" key="2">
    <source>
        <dbReference type="EMBL" id="OQW97618.1"/>
    </source>
</evidence>
<dbReference type="AlphaFoldDB" id="A0A1Y1Q6Y4"/>
<organism evidence="2 3">
    <name type="scientific">Thiothrix lacustris</name>
    <dbReference type="NCBI Taxonomy" id="525917"/>
    <lineage>
        <taxon>Bacteria</taxon>
        <taxon>Pseudomonadati</taxon>
        <taxon>Pseudomonadota</taxon>
        <taxon>Gammaproteobacteria</taxon>
        <taxon>Thiotrichales</taxon>
        <taxon>Thiotrichaceae</taxon>
        <taxon>Thiothrix</taxon>
    </lineage>
</organism>
<proteinExistence type="predicted"/>
<feature type="signal peptide" evidence="1">
    <location>
        <begin position="1"/>
        <end position="29"/>
    </location>
</feature>
<accession>A0A1Y1Q6Y4</accession>
<protein>
    <submittedName>
        <fullName evidence="2">Uncharacterized protein</fullName>
    </submittedName>
</protein>
<comment type="caution">
    <text evidence="2">The sequence shown here is derived from an EMBL/GenBank/DDBJ whole genome shotgun (WGS) entry which is preliminary data.</text>
</comment>
<dbReference type="EMBL" id="MTEJ01000797">
    <property type="protein sequence ID" value="OQW97618.1"/>
    <property type="molecule type" value="Genomic_DNA"/>
</dbReference>
<feature type="chain" id="PRO_5012733954" evidence="1">
    <location>
        <begin position="30"/>
        <end position="137"/>
    </location>
</feature>
<sequence>MKLEQRFNPVAWAYACLLTAAIGGSPAFAVEKTAYDGEWSTPDPNLSLKITPQAASFTIDGKTYTDPTPEYFNGQLATAPFLYLQADDAIDKQHQHRLYLMVNDAGSVSGYYDDANASHPIQLSKANTAPQVSVNVP</sequence>
<evidence type="ECO:0000256" key="1">
    <source>
        <dbReference type="SAM" id="SignalP"/>
    </source>
</evidence>
<gene>
    <name evidence="2" type="ORF">BWK73_54050</name>
</gene>
<name>A0A1Y1Q6Y4_9GAMM</name>